<dbReference type="InterPro" id="IPR050147">
    <property type="entry name" value="Ser/Thr_Dehydratase"/>
</dbReference>
<dbReference type="PANTHER" id="PTHR48078">
    <property type="entry name" value="THREONINE DEHYDRATASE, MITOCHONDRIAL-RELATED"/>
    <property type="match status" value="1"/>
</dbReference>
<evidence type="ECO:0000256" key="6">
    <source>
        <dbReference type="ARBA" id="ARBA00023239"/>
    </source>
</evidence>
<comment type="function">
    <text evidence="7">Catalyzes the anaerobic formation of alpha-ketobutyrate and ammonia from threonine in a two-step reaction. The first step involved a dehydration of threonine and a production of enamine intermediates (aminocrotonate), which tautomerizes to its imine form (iminobutyrate). Both intermediates are unstable and short-lived. The second step is the nonenzymatic hydrolysis of the enamine/imine intermediates to form 2-ketobutyrate and free ammonia. In the low water environment of the cell, the second step is accelerated by RidA.</text>
</comment>
<dbReference type="FunFam" id="3.40.50.1100:FF:000005">
    <property type="entry name" value="Threonine dehydratase catabolic"/>
    <property type="match status" value="1"/>
</dbReference>
<dbReference type="SUPFAM" id="SSF53686">
    <property type="entry name" value="Tryptophan synthase beta subunit-like PLP-dependent enzymes"/>
    <property type="match status" value="1"/>
</dbReference>
<sequence>MTTNTVTLQTAHIVSLGDIEEAKASIKPFIRRTPLIKSMYLSQSITKGNVFLKLENMQFTGSFKFRGASNKINHLTDEQKEKGIIAASAGNHAQGVALTAKLLGINATIVMPETAPQAKQQ</sequence>
<dbReference type="GO" id="GO:0009097">
    <property type="term" value="P:isoleucine biosynthetic process"/>
    <property type="evidence" value="ECO:0007669"/>
    <property type="project" value="TreeGrafter"/>
</dbReference>
<evidence type="ECO:0000256" key="7">
    <source>
        <dbReference type="ARBA" id="ARBA00025527"/>
    </source>
</evidence>
<dbReference type="EMBL" id="JAIUEN010000157">
    <property type="protein sequence ID" value="MCE3363396.1"/>
    <property type="molecule type" value="Genomic_DNA"/>
</dbReference>
<dbReference type="PROSITE" id="PS00165">
    <property type="entry name" value="DEHYDRATASE_SER_THR"/>
    <property type="match status" value="1"/>
</dbReference>
<comment type="caution">
    <text evidence="10">The sequence shown here is derived from an EMBL/GenBank/DDBJ whole genome shotgun (WGS) entry which is preliminary data.</text>
</comment>
<evidence type="ECO:0000256" key="1">
    <source>
        <dbReference type="ARBA" id="ARBA00001274"/>
    </source>
</evidence>
<reference evidence="10" key="1">
    <citation type="journal article" date="2021" name="Front Med (Lausanne)">
        <title>The Prevalence and Determinants of Fusidic Acid Resistance Among Methicillin-Resistant Staphylococcus aureus Clinical Isolates in China.</title>
        <authorList>
            <person name="Zhao H."/>
            <person name="Wang X."/>
            <person name="Wang B."/>
            <person name="Xu Y."/>
            <person name="Rao L."/>
            <person name="Wan B."/>
            <person name="Guo Y."/>
            <person name="Wu X."/>
            <person name="Yu J."/>
            <person name="Chen L."/>
            <person name="Li M."/>
            <person name="Yu F."/>
        </authorList>
    </citation>
    <scope>NUCLEOTIDE SEQUENCE</scope>
    <source>
        <strain evidence="10">NC-4</strain>
    </source>
</reference>
<dbReference type="InterPro" id="IPR000634">
    <property type="entry name" value="Ser/Thr_deHydtase_PyrdxlP-BS"/>
</dbReference>
<feature type="non-terminal residue" evidence="10">
    <location>
        <position position="121"/>
    </location>
</feature>
<accession>A0AAW4YBA6</accession>
<organism evidence="10 11">
    <name type="scientific">Staphylococcus aureus</name>
    <dbReference type="NCBI Taxonomy" id="1280"/>
    <lineage>
        <taxon>Bacteria</taxon>
        <taxon>Bacillati</taxon>
        <taxon>Bacillota</taxon>
        <taxon>Bacilli</taxon>
        <taxon>Bacillales</taxon>
        <taxon>Staphylococcaceae</taxon>
        <taxon>Staphylococcus</taxon>
    </lineage>
</organism>
<dbReference type="GO" id="GO:0004794">
    <property type="term" value="F:threonine deaminase activity"/>
    <property type="evidence" value="ECO:0007669"/>
    <property type="project" value="UniProtKB-EC"/>
</dbReference>
<dbReference type="GO" id="GO:0003941">
    <property type="term" value="F:L-serine ammonia-lyase activity"/>
    <property type="evidence" value="ECO:0007669"/>
    <property type="project" value="TreeGrafter"/>
</dbReference>
<dbReference type="PANTHER" id="PTHR48078:SF6">
    <property type="entry name" value="L-THREONINE DEHYDRATASE CATABOLIC TDCB"/>
    <property type="match status" value="1"/>
</dbReference>
<proteinExistence type="inferred from homology"/>
<dbReference type="AlphaFoldDB" id="A0AAW4YBA6"/>
<feature type="domain" description="Tryptophan synthase beta chain-like PALP" evidence="9">
    <location>
        <begin position="26"/>
        <end position="121"/>
    </location>
</feature>
<dbReference type="Pfam" id="PF00291">
    <property type="entry name" value="PALP"/>
    <property type="match status" value="1"/>
</dbReference>
<keyword evidence="5" id="KW-0663">Pyridoxal phosphate</keyword>
<dbReference type="GO" id="GO:0006565">
    <property type="term" value="P:L-serine catabolic process"/>
    <property type="evidence" value="ECO:0007669"/>
    <property type="project" value="TreeGrafter"/>
</dbReference>
<evidence type="ECO:0000313" key="10">
    <source>
        <dbReference type="EMBL" id="MCE3363396.1"/>
    </source>
</evidence>
<gene>
    <name evidence="10" type="ORF">LB359_13875</name>
</gene>
<dbReference type="GO" id="GO:0030170">
    <property type="term" value="F:pyridoxal phosphate binding"/>
    <property type="evidence" value="ECO:0007669"/>
    <property type="project" value="InterPro"/>
</dbReference>
<evidence type="ECO:0000259" key="9">
    <source>
        <dbReference type="Pfam" id="PF00291"/>
    </source>
</evidence>
<reference evidence="10" key="2">
    <citation type="submission" date="2023-08" db="EMBL/GenBank/DDBJ databases">
        <authorList>
            <person name="Zhao H."/>
            <person name="Wang X."/>
        </authorList>
    </citation>
    <scope>NUCLEOTIDE SEQUENCE</scope>
    <source>
        <strain evidence="10">NC-4</strain>
    </source>
</reference>
<comment type="similarity">
    <text evidence="3">Belongs to the serine/threonine dehydratase family.</text>
</comment>
<protein>
    <recommendedName>
        <fullName evidence="4">threonine ammonia-lyase</fullName>
        <ecNumber evidence="4">4.3.1.19</ecNumber>
    </recommendedName>
    <alternativeName>
        <fullName evidence="8">Threonine deaminase</fullName>
    </alternativeName>
</protein>
<dbReference type="GO" id="GO:0006567">
    <property type="term" value="P:L-threonine catabolic process"/>
    <property type="evidence" value="ECO:0007669"/>
    <property type="project" value="TreeGrafter"/>
</dbReference>
<keyword evidence="6" id="KW-0456">Lyase</keyword>
<dbReference type="InterPro" id="IPR036052">
    <property type="entry name" value="TrpB-like_PALP_sf"/>
</dbReference>
<evidence type="ECO:0000256" key="8">
    <source>
        <dbReference type="ARBA" id="ARBA00031427"/>
    </source>
</evidence>
<evidence type="ECO:0000256" key="3">
    <source>
        <dbReference type="ARBA" id="ARBA00010869"/>
    </source>
</evidence>
<comment type="cofactor">
    <cofactor evidence="2">
        <name>pyridoxal 5'-phosphate</name>
        <dbReference type="ChEBI" id="CHEBI:597326"/>
    </cofactor>
</comment>
<evidence type="ECO:0000313" key="11">
    <source>
        <dbReference type="Proteomes" id="UP001200271"/>
    </source>
</evidence>
<dbReference type="Proteomes" id="UP001200271">
    <property type="component" value="Unassembled WGS sequence"/>
</dbReference>
<dbReference type="InterPro" id="IPR001926">
    <property type="entry name" value="TrpB-like_PALP"/>
</dbReference>
<name>A0AAW4YBA6_STAAU</name>
<evidence type="ECO:0000256" key="5">
    <source>
        <dbReference type="ARBA" id="ARBA00022898"/>
    </source>
</evidence>
<comment type="catalytic activity">
    <reaction evidence="1">
        <text>L-threonine = 2-oxobutanoate + NH4(+)</text>
        <dbReference type="Rhea" id="RHEA:22108"/>
        <dbReference type="ChEBI" id="CHEBI:16763"/>
        <dbReference type="ChEBI" id="CHEBI:28938"/>
        <dbReference type="ChEBI" id="CHEBI:57926"/>
        <dbReference type="EC" id="4.3.1.19"/>
    </reaction>
</comment>
<dbReference type="EC" id="4.3.1.19" evidence="4"/>
<dbReference type="Gene3D" id="3.40.50.1100">
    <property type="match status" value="2"/>
</dbReference>
<evidence type="ECO:0000256" key="4">
    <source>
        <dbReference type="ARBA" id="ARBA00012096"/>
    </source>
</evidence>
<evidence type="ECO:0000256" key="2">
    <source>
        <dbReference type="ARBA" id="ARBA00001933"/>
    </source>
</evidence>